<reference evidence="1" key="1">
    <citation type="submission" date="2018-05" db="EMBL/GenBank/DDBJ databases">
        <authorList>
            <person name="Lanie J.A."/>
            <person name="Ng W.-L."/>
            <person name="Kazmierczak K.M."/>
            <person name="Andrzejewski T.M."/>
            <person name="Davidsen T.M."/>
            <person name="Wayne K.J."/>
            <person name="Tettelin H."/>
            <person name="Glass J.I."/>
            <person name="Rusch D."/>
            <person name="Podicherti R."/>
            <person name="Tsui H.-C.T."/>
            <person name="Winkler M.E."/>
        </authorList>
    </citation>
    <scope>NUCLEOTIDE SEQUENCE</scope>
</reference>
<feature type="non-terminal residue" evidence="1">
    <location>
        <position position="281"/>
    </location>
</feature>
<accession>A0A382VY92</accession>
<dbReference type="Gene3D" id="3.40.50.150">
    <property type="entry name" value="Vaccinia Virus protein VP39"/>
    <property type="match status" value="1"/>
</dbReference>
<feature type="non-terminal residue" evidence="1">
    <location>
        <position position="1"/>
    </location>
</feature>
<dbReference type="InterPro" id="IPR029063">
    <property type="entry name" value="SAM-dependent_MTases_sf"/>
</dbReference>
<dbReference type="EMBL" id="UINC01155473">
    <property type="protein sequence ID" value="SVD51340.1"/>
    <property type="molecule type" value="Genomic_DNA"/>
</dbReference>
<organism evidence="1">
    <name type="scientific">marine metagenome</name>
    <dbReference type="NCBI Taxonomy" id="408172"/>
    <lineage>
        <taxon>unclassified sequences</taxon>
        <taxon>metagenomes</taxon>
        <taxon>ecological metagenomes</taxon>
    </lineage>
</organism>
<proteinExistence type="predicted"/>
<evidence type="ECO:0000313" key="1">
    <source>
        <dbReference type="EMBL" id="SVD51340.1"/>
    </source>
</evidence>
<sequence length="281" mass="31452">NREPLVAEARGETIPHKVSDRHLVLLPSDSTSLTTYLEEHEKRFDVVTVDLPPLPKDLSQVAEAKKWLHQSVGLFELGKSRLTDDGRVIVRADSRSLVHILALVPGLHLQRCISWHKASNQQQSSKFISPVHDLVMVLGTEPVGREPAVEYLSWKRDGKSWCRSEHVARRFPETVNDLGLPHGTSPPEALKPAALYEWLCNELCSRTESFLDLTSCGGSWTHHLGPEVFKVDVIWADGDDDDGLVSLWLLLAMSGKRFDKLDEIFSGQRSLNGDFESGDCD</sequence>
<name>A0A382VY92_9ZZZZ</name>
<gene>
    <name evidence="1" type="ORF">METZ01_LOCUS404194</name>
</gene>
<protein>
    <submittedName>
        <fullName evidence="1">Uncharacterized protein</fullName>
    </submittedName>
</protein>
<dbReference type="AlphaFoldDB" id="A0A382VY92"/>